<reference evidence="2 3" key="1">
    <citation type="submission" date="2018-01" db="EMBL/GenBank/DDBJ databases">
        <title>Genome sequence of the PGP bacterium Paenibacillus illinoisensis E3.</title>
        <authorList>
            <person name="Rolli E."/>
            <person name="Marasco R."/>
            <person name="Bessem C."/>
            <person name="Michoud G."/>
            <person name="Gaiarsa S."/>
            <person name="Borin S."/>
            <person name="Daffonchio D."/>
        </authorList>
    </citation>
    <scope>NUCLEOTIDE SEQUENCE [LARGE SCALE GENOMIC DNA]</scope>
    <source>
        <strain evidence="2 3">E3</strain>
    </source>
</reference>
<organism evidence="2 3">
    <name type="scientific">Paenibacillus illinoisensis</name>
    <dbReference type="NCBI Taxonomy" id="59845"/>
    <lineage>
        <taxon>Bacteria</taxon>
        <taxon>Bacillati</taxon>
        <taxon>Bacillota</taxon>
        <taxon>Bacilli</taxon>
        <taxon>Bacillales</taxon>
        <taxon>Paenibacillaceae</taxon>
        <taxon>Paenibacillus</taxon>
    </lineage>
</organism>
<proteinExistence type="predicted"/>
<evidence type="ECO:0000256" key="1">
    <source>
        <dbReference type="SAM" id="Phobius"/>
    </source>
</evidence>
<keyword evidence="1" id="KW-0472">Membrane</keyword>
<sequence>MYESYDIEYIERSPIPIYLVLSFSLIIVAQLKFLQKSSV</sequence>
<dbReference type="AlphaFoldDB" id="A0A2W0C9Q5"/>
<keyword evidence="1" id="KW-0812">Transmembrane</keyword>
<name>A0A2W0C9Q5_9BACL</name>
<dbReference type="Proteomes" id="UP000247459">
    <property type="component" value="Unassembled WGS sequence"/>
</dbReference>
<feature type="transmembrane region" description="Helical" evidence="1">
    <location>
        <begin position="15"/>
        <end position="34"/>
    </location>
</feature>
<comment type="caution">
    <text evidence="2">The sequence shown here is derived from an EMBL/GenBank/DDBJ whole genome shotgun (WGS) entry which is preliminary data.</text>
</comment>
<keyword evidence="1" id="KW-1133">Transmembrane helix</keyword>
<dbReference type="EMBL" id="PRLG01000015">
    <property type="protein sequence ID" value="PYY29743.1"/>
    <property type="molecule type" value="Genomic_DNA"/>
</dbReference>
<gene>
    <name evidence="2" type="ORF">PIL02S_01943</name>
</gene>
<protein>
    <submittedName>
        <fullName evidence="2">Uncharacterized protein</fullName>
    </submittedName>
</protein>
<evidence type="ECO:0000313" key="2">
    <source>
        <dbReference type="EMBL" id="PYY29743.1"/>
    </source>
</evidence>
<evidence type="ECO:0000313" key="3">
    <source>
        <dbReference type="Proteomes" id="UP000247459"/>
    </source>
</evidence>
<accession>A0A2W0C9Q5</accession>